<keyword evidence="2" id="KW-1185">Reference proteome</keyword>
<dbReference type="AlphaFoldDB" id="A0A9X4MB52"/>
<reference evidence="1" key="1">
    <citation type="submission" date="2019-05" db="EMBL/GenBank/DDBJ databases">
        <title>Whole genome sequencing of Pseudanabaena catenata USMAC16.</title>
        <authorList>
            <person name="Khan Z."/>
            <person name="Omar W.M."/>
            <person name="Convey P."/>
            <person name="Merican F."/>
            <person name="Najimudin N."/>
        </authorList>
    </citation>
    <scope>NUCLEOTIDE SEQUENCE</scope>
    <source>
        <strain evidence="1">USMAC16</strain>
    </source>
</reference>
<dbReference type="Proteomes" id="UP001152872">
    <property type="component" value="Unassembled WGS sequence"/>
</dbReference>
<sequence length="48" mass="5341">MLTNGDDIVLVKLEGKQYGMSQVVSPLVNQGELEVAWQVLRKIAEIEV</sequence>
<protein>
    <submittedName>
        <fullName evidence="1">Uncharacterized protein</fullName>
    </submittedName>
</protein>
<proteinExistence type="predicted"/>
<dbReference type="RefSeq" id="WP_009628351.1">
    <property type="nucleotide sequence ID" value="NZ_VBTY01000159.1"/>
</dbReference>
<gene>
    <name evidence="1" type="ORF">FEV09_16700</name>
</gene>
<organism evidence="1 2">
    <name type="scientific">Pseudanabaena catenata USMAC16</name>
    <dbReference type="NCBI Taxonomy" id="1855837"/>
    <lineage>
        <taxon>Bacteria</taxon>
        <taxon>Bacillati</taxon>
        <taxon>Cyanobacteriota</taxon>
        <taxon>Cyanophyceae</taxon>
        <taxon>Pseudanabaenales</taxon>
        <taxon>Pseudanabaenaceae</taxon>
        <taxon>Pseudanabaena</taxon>
    </lineage>
</organism>
<evidence type="ECO:0000313" key="1">
    <source>
        <dbReference type="EMBL" id="MDG3496187.1"/>
    </source>
</evidence>
<accession>A0A9X4MB52</accession>
<name>A0A9X4MB52_9CYAN</name>
<comment type="caution">
    <text evidence="1">The sequence shown here is derived from an EMBL/GenBank/DDBJ whole genome shotgun (WGS) entry which is preliminary data.</text>
</comment>
<evidence type="ECO:0000313" key="2">
    <source>
        <dbReference type="Proteomes" id="UP001152872"/>
    </source>
</evidence>
<dbReference type="EMBL" id="VBTY01000159">
    <property type="protein sequence ID" value="MDG3496187.1"/>
    <property type="molecule type" value="Genomic_DNA"/>
</dbReference>